<feature type="region of interest" description="Disordered" evidence="1">
    <location>
        <begin position="716"/>
        <end position="747"/>
    </location>
</feature>
<evidence type="ECO:0000313" key="4">
    <source>
        <dbReference type="Proteomes" id="UP001189429"/>
    </source>
</evidence>
<keyword evidence="4" id="KW-1185">Reference proteome</keyword>
<protein>
    <submittedName>
        <fullName evidence="3">Uncharacterized protein</fullName>
    </submittedName>
</protein>
<feature type="compositionally biased region" description="Basic and acidic residues" evidence="1">
    <location>
        <begin position="729"/>
        <end position="747"/>
    </location>
</feature>
<name>A0ABN9Y8F5_9DINO</name>
<dbReference type="EMBL" id="CAUYUJ010019984">
    <property type="protein sequence ID" value="CAK0895039.1"/>
    <property type="molecule type" value="Genomic_DNA"/>
</dbReference>
<dbReference type="EMBL" id="CAUYUJ010022056">
    <property type="protein sequence ID" value="CAK0908642.1"/>
    <property type="molecule type" value="Genomic_DNA"/>
</dbReference>
<comment type="caution">
    <text evidence="3">The sequence shown here is derived from an EMBL/GenBank/DDBJ whole genome shotgun (WGS) entry which is preliminary data.</text>
</comment>
<reference evidence="3" key="1">
    <citation type="submission" date="2023-10" db="EMBL/GenBank/DDBJ databases">
        <authorList>
            <person name="Chen Y."/>
            <person name="Shah S."/>
            <person name="Dougan E. K."/>
            <person name="Thang M."/>
            <person name="Chan C."/>
        </authorList>
    </citation>
    <scope>NUCLEOTIDE SEQUENCE [LARGE SCALE GENOMIC DNA]</scope>
</reference>
<accession>A0ABN9Y8F5</accession>
<evidence type="ECO:0000313" key="3">
    <source>
        <dbReference type="EMBL" id="CAK0908642.1"/>
    </source>
</evidence>
<evidence type="ECO:0000313" key="2">
    <source>
        <dbReference type="EMBL" id="CAK0895039.1"/>
    </source>
</evidence>
<dbReference type="Proteomes" id="UP001189429">
    <property type="component" value="Unassembled WGS sequence"/>
</dbReference>
<organism evidence="3 4">
    <name type="scientific">Prorocentrum cordatum</name>
    <dbReference type="NCBI Taxonomy" id="2364126"/>
    <lineage>
        <taxon>Eukaryota</taxon>
        <taxon>Sar</taxon>
        <taxon>Alveolata</taxon>
        <taxon>Dinophyceae</taxon>
        <taxon>Prorocentrales</taxon>
        <taxon>Prorocentraceae</taxon>
        <taxon>Prorocentrum</taxon>
    </lineage>
</organism>
<proteinExistence type="predicted"/>
<sequence>MAASSGGSGESCNGVLCRFSACTAGGNNQSAAWKAYATEPGETELRWQILRFLPNVGYTESGKKRYWRHISDNFTRWEALLQLAQLDAPANIGRSLKSIHYRQEVDQLDDANADHWVTSAALLCLLASWVNDRRRLDIRSQCRAILVAFLQKTVPVEAVSNGPLLELRPSTSCQAACRRLPIVDDRCLCLQQLVASAASGPEQVSPQARVADKLVVLQKESGTCAAARRWFQETLQALQHIVDDAVHLWGDFDWHKGSDAKVGGEAKRRRLDPHVKVMALHTAVADGSQATGAASARAHGIEASEGVKIMKSEQACYQCACHLSAASSQQIAVCVDGARMGKPSREMLLGALSCVDTDAHFILPPQELAGIPGPSRLRCQGPVKQTLARAQQVLKDYHETAGKDAALLSEERREALQASQALKLKKMFQAELSERESRQLDMLDTELGYDQMQRKANLAWMRALDNMLRAGCGKTLSDFVPRRRLAALGPGERREFVNVQMPDGSMELRSVIQKEDGVRCFELPRVVVANRRVHRIMHIALDQGSTGLPSLLWLALGKGLRCTVTWDLFHRLHNDMAEALALAGLTVIRLEFYQVLKMRKGPWNGDGNWNVLRGAAREMKTTLKADNALFEFLYEDLVQSRPALRNRVDVGSAEHLEASWRYVCDELRSIGEAAQFKWVDLMGLMYVGFKRKWWNFANNPLLGDRALLEDAGDEALPGEGEAEVDGDLAADHGGEPDAAEHGPSDEKLSMEAARKVVTEKRKHVAQILQFAGLTLANSLKCRLWQGMAHLPQPLEDFVGAAVVKVKTKQGLVELHRELTGGVLVEVARDILLKFVSSAFHEACEFKDRVAPTKREKDEDMSVLSCLWVYACRLCGEILKTQQMFWAPPMCFLPLVDSEPDAVNACLASLQKSWEALLRLETAACADKKCKTFVDGLLAPRMQFVREAFVRLAETGFKWVPDDLREWLHGMLASFLSSLLNELMAKKGREVASKNTSKRIDPCTLYHSLSLGSHLLEDFERSPVPITGAARAASAGNVPTGSFLLDCDADFSLSQADEDAFTSKEPDWPNVGPRSIRLGAVAWQLMLSTDGDWRGCDLGFLNLLVQPGSLIIEEGSGQAKLALASTPFGFVAYRTKITQAMWLEFAPVAKESCMFGRIVDPSKWKASSVAAKLKPADLDGGVPAAMCPMFAKESGHLLTYAARRGFKGMTVAHMLRLFDYLDVATRPKPRAEVPLLHALVAHVLQEKATQGVLKEALLRRHETDDLPARLRSQVSEVLGPEFEEDVEEELMDDRDIKQQCEELKAARARAEVKQKKNMAAATAMIPAFPPPPAPATAGPAGGRKRKFTPVPATGLSKEEGQALLPPGCTFSKDLKENRWRMKSPHLVGALSKSYGPASALDDYGAMLYLVLKAWKEEGRVNEVECPFEFEGAGHLLSLL</sequence>
<evidence type="ECO:0000256" key="1">
    <source>
        <dbReference type="SAM" id="MobiDB-lite"/>
    </source>
</evidence>
<gene>
    <name evidence="2" type="ORF">PCOR1329_LOCUS73920</name>
    <name evidence="3" type="ORF">PCOR1329_LOCUS83267</name>
</gene>